<accession>A0A2G5CKK8</accession>
<sequence>MKFLQDLVPGCNKLLQSRESLSQAMYQLNSSVSAFHYGHQGEGTPVQREISNRTETQSSMNPLGPTRAVFVTSNLPPQDGFGEAAAHFANFGEDDLQSVVQMGFNQNQVSKDGSPDNLFFLYMLIVYS</sequence>
<dbReference type="InParanoid" id="A0A2G5CKK8"/>
<evidence type="ECO:0000313" key="1">
    <source>
        <dbReference type="EMBL" id="PIA31855.1"/>
    </source>
</evidence>
<gene>
    <name evidence="1" type="ORF">AQUCO_04800035v1</name>
</gene>
<dbReference type="AlphaFoldDB" id="A0A2G5CKK8"/>
<dbReference type="OrthoDB" id="1095591at2759"/>
<keyword evidence="2" id="KW-1185">Reference proteome</keyword>
<name>A0A2G5CKK8_AQUCA</name>
<reference evidence="1 2" key="1">
    <citation type="submission" date="2017-09" db="EMBL/GenBank/DDBJ databases">
        <title>WGS assembly of Aquilegia coerulea Goldsmith.</title>
        <authorList>
            <person name="Hodges S."/>
            <person name="Kramer E."/>
            <person name="Nordborg M."/>
            <person name="Tomkins J."/>
            <person name="Borevitz J."/>
            <person name="Derieg N."/>
            <person name="Yan J."/>
            <person name="Mihaltcheva S."/>
            <person name="Hayes R.D."/>
            <person name="Rokhsar D."/>
        </authorList>
    </citation>
    <scope>NUCLEOTIDE SEQUENCE [LARGE SCALE GENOMIC DNA]</scope>
    <source>
        <strain evidence="2">cv. Goldsmith</strain>
    </source>
</reference>
<dbReference type="EMBL" id="KZ305065">
    <property type="protein sequence ID" value="PIA31855.1"/>
    <property type="molecule type" value="Genomic_DNA"/>
</dbReference>
<dbReference type="STRING" id="218851.A0A2G5CKK8"/>
<organism evidence="1 2">
    <name type="scientific">Aquilegia coerulea</name>
    <name type="common">Rocky mountain columbine</name>
    <dbReference type="NCBI Taxonomy" id="218851"/>
    <lineage>
        <taxon>Eukaryota</taxon>
        <taxon>Viridiplantae</taxon>
        <taxon>Streptophyta</taxon>
        <taxon>Embryophyta</taxon>
        <taxon>Tracheophyta</taxon>
        <taxon>Spermatophyta</taxon>
        <taxon>Magnoliopsida</taxon>
        <taxon>Ranunculales</taxon>
        <taxon>Ranunculaceae</taxon>
        <taxon>Thalictroideae</taxon>
        <taxon>Aquilegia</taxon>
    </lineage>
</organism>
<dbReference type="Proteomes" id="UP000230069">
    <property type="component" value="Unassembled WGS sequence"/>
</dbReference>
<protein>
    <submittedName>
        <fullName evidence="1">Uncharacterized protein</fullName>
    </submittedName>
</protein>
<proteinExistence type="predicted"/>
<evidence type="ECO:0000313" key="2">
    <source>
        <dbReference type="Proteomes" id="UP000230069"/>
    </source>
</evidence>